<keyword evidence="6" id="KW-0472">Membrane</keyword>
<dbReference type="Gene3D" id="2.40.10.340">
    <property type="entry name" value="Rod shape-determining protein MreC, domain 1"/>
    <property type="match status" value="1"/>
</dbReference>
<evidence type="ECO:0000256" key="5">
    <source>
        <dbReference type="SAM" id="Coils"/>
    </source>
</evidence>
<protein>
    <recommendedName>
        <fullName evidence="2">Cell shape-determining protein MreC</fullName>
    </recommendedName>
    <alternativeName>
        <fullName evidence="4">Cell shape protein MreC</fullName>
    </alternativeName>
</protein>
<dbReference type="GO" id="GO:0008360">
    <property type="term" value="P:regulation of cell shape"/>
    <property type="evidence" value="ECO:0007669"/>
    <property type="project" value="UniProtKB-KW"/>
</dbReference>
<dbReference type="InterPro" id="IPR042175">
    <property type="entry name" value="Cell/Rod_MreC_2"/>
</dbReference>
<keyword evidence="5" id="KW-0175">Coiled coil</keyword>
<evidence type="ECO:0000313" key="8">
    <source>
        <dbReference type="EMBL" id="APG61715.1"/>
    </source>
</evidence>
<name>A0A1L3J9B9_9SPHN</name>
<dbReference type="InterPro" id="IPR055342">
    <property type="entry name" value="MreC_beta-barrel_core"/>
</dbReference>
<dbReference type="InterPro" id="IPR007221">
    <property type="entry name" value="MreC"/>
</dbReference>
<evidence type="ECO:0000256" key="2">
    <source>
        <dbReference type="ARBA" id="ARBA00013855"/>
    </source>
</evidence>
<evidence type="ECO:0000256" key="4">
    <source>
        <dbReference type="ARBA" id="ARBA00032089"/>
    </source>
</evidence>
<dbReference type="Proteomes" id="UP000242561">
    <property type="component" value="Chromosome"/>
</dbReference>
<proteinExistence type="inferred from homology"/>
<keyword evidence="6" id="KW-1133">Transmembrane helix</keyword>
<sequence>MATPDKRRLGFSRRAQYNLFAAYLLAIAGAIMAALLLLISLLDPAGFSALRVAATELTSPVARFFSSVRQSTTDVSENMSAYFDAASQNRELDKKLSLYRQREMKYKAAELENKRLRAMLNLIEQEPTHIAMGRLIGSTTVNSRRTAILSVGGNDGVKNGQPVRSPNGLIGRVIETGPTTSRILLITDPENVVPVMRITDGVPAFATGTANGQLTIKLINLGLNPFKVGDILVSSGNGGLFPPNVPVAIVTKKTDEGAEARPLADPTREPWAAVYPPFQKSEAITPINASSLNKEESGEDDAP</sequence>
<dbReference type="Gene3D" id="2.40.10.350">
    <property type="entry name" value="Rod shape-determining protein MreC, domain 2"/>
    <property type="match status" value="1"/>
</dbReference>
<evidence type="ECO:0000256" key="6">
    <source>
        <dbReference type="SAM" id="Phobius"/>
    </source>
</evidence>
<dbReference type="PANTHER" id="PTHR34138">
    <property type="entry name" value="CELL SHAPE-DETERMINING PROTEIN MREC"/>
    <property type="match status" value="1"/>
</dbReference>
<dbReference type="InterPro" id="IPR042177">
    <property type="entry name" value="Cell/Rod_1"/>
</dbReference>
<feature type="coiled-coil region" evidence="5">
    <location>
        <begin position="99"/>
        <end position="126"/>
    </location>
</feature>
<dbReference type="EMBL" id="CP018154">
    <property type="protein sequence ID" value="APG61715.1"/>
    <property type="molecule type" value="Genomic_DNA"/>
</dbReference>
<evidence type="ECO:0000256" key="3">
    <source>
        <dbReference type="ARBA" id="ARBA00022960"/>
    </source>
</evidence>
<dbReference type="GO" id="GO:0005886">
    <property type="term" value="C:plasma membrane"/>
    <property type="evidence" value="ECO:0007669"/>
    <property type="project" value="TreeGrafter"/>
</dbReference>
<evidence type="ECO:0000313" key="9">
    <source>
        <dbReference type="Proteomes" id="UP000242561"/>
    </source>
</evidence>
<feature type="domain" description="Rod shape-determining protein MreC beta-barrel core" evidence="7">
    <location>
        <begin position="136"/>
        <end position="265"/>
    </location>
</feature>
<dbReference type="PANTHER" id="PTHR34138:SF1">
    <property type="entry name" value="CELL SHAPE-DETERMINING PROTEIN MREC"/>
    <property type="match status" value="1"/>
</dbReference>
<evidence type="ECO:0000256" key="1">
    <source>
        <dbReference type="ARBA" id="ARBA00009369"/>
    </source>
</evidence>
<gene>
    <name evidence="8" type="ORF">LPB140_01405</name>
</gene>
<organism evidence="8 9">
    <name type="scientific">Sphingorhabdus lutea</name>
    <dbReference type="NCBI Taxonomy" id="1913578"/>
    <lineage>
        <taxon>Bacteria</taxon>
        <taxon>Pseudomonadati</taxon>
        <taxon>Pseudomonadota</taxon>
        <taxon>Alphaproteobacteria</taxon>
        <taxon>Sphingomonadales</taxon>
        <taxon>Sphingomonadaceae</taxon>
        <taxon>Sphingorhabdus</taxon>
    </lineage>
</organism>
<dbReference type="KEGG" id="sphl:LPB140_01405"/>
<keyword evidence="3" id="KW-0133">Cell shape</keyword>
<keyword evidence="9" id="KW-1185">Reference proteome</keyword>
<dbReference type="OrthoDB" id="8478127at2"/>
<dbReference type="STRING" id="1913578.LPB140_01405"/>
<dbReference type="AlphaFoldDB" id="A0A1L3J9B9"/>
<comment type="similarity">
    <text evidence="1">Belongs to the MreC family.</text>
</comment>
<accession>A0A1L3J9B9</accession>
<keyword evidence="6" id="KW-0812">Transmembrane</keyword>
<dbReference type="Pfam" id="PF04085">
    <property type="entry name" value="MreC"/>
    <property type="match status" value="1"/>
</dbReference>
<evidence type="ECO:0000259" key="7">
    <source>
        <dbReference type="Pfam" id="PF04085"/>
    </source>
</evidence>
<feature type="transmembrane region" description="Helical" evidence="6">
    <location>
        <begin position="20"/>
        <end position="42"/>
    </location>
</feature>
<dbReference type="RefSeq" id="WP_072558361.1">
    <property type="nucleotide sequence ID" value="NZ_CP018154.1"/>
</dbReference>
<reference evidence="8 9" key="1">
    <citation type="submission" date="2016-11" db="EMBL/GenBank/DDBJ databases">
        <title>Sphingorhabdus sp. LPB0140, isolated from marine environment.</title>
        <authorList>
            <person name="Kim E."/>
            <person name="Yi H."/>
        </authorList>
    </citation>
    <scope>NUCLEOTIDE SEQUENCE [LARGE SCALE GENOMIC DNA]</scope>
    <source>
        <strain evidence="8 9">LPB0140</strain>
    </source>
</reference>